<feature type="region of interest" description="Disordered" evidence="1">
    <location>
        <begin position="1"/>
        <end position="26"/>
    </location>
</feature>
<reference evidence="3" key="1">
    <citation type="journal article" date="2020" name="Stud. Mycol.">
        <title>101 Dothideomycetes genomes: a test case for predicting lifestyles and emergence of pathogens.</title>
        <authorList>
            <person name="Haridas S."/>
            <person name="Albert R."/>
            <person name="Binder M."/>
            <person name="Bloem J."/>
            <person name="Labutti K."/>
            <person name="Salamov A."/>
            <person name="Andreopoulos B."/>
            <person name="Baker S."/>
            <person name="Barry K."/>
            <person name="Bills G."/>
            <person name="Bluhm B."/>
            <person name="Cannon C."/>
            <person name="Castanera R."/>
            <person name="Culley D."/>
            <person name="Daum C."/>
            <person name="Ezra D."/>
            <person name="Gonzalez J."/>
            <person name="Henrissat B."/>
            <person name="Kuo A."/>
            <person name="Liang C."/>
            <person name="Lipzen A."/>
            <person name="Lutzoni F."/>
            <person name="Magnuson J."/>
            <person name="Mondo S."/>
            <person name="Nolan M."/>
            <person name="Ohm R."/>
            <person name="Pangilinan J."/>
            <person name="Park H.-J."/>
            <person name="Ramirez L."/>
            <person name="Alfaro M."/>
            <person name="Sun H."/>
            <person name="Tritt A."/>
            <person name="Yoshinaga Y."/>
            <person name="Zwiers L.-H."/>
            <person name="Turgeon B."/>
            <person name="Goodwin S."/>
            <person name="Spatafora J."/>
            <person name="Crous P."/>
            <person name="Grigoriev I."/>
        </authorList>
    </citation>
    <scope>NUCLEOTIDE SEQUENCE</scope>
    <source>
        <strain evidence="3">ATCC 16933</strain>
    </source>
</reference>
<gene>
    <name evidence="3" type="ORF">BDY21DRAFT_395091</name>
</gene>
<organism evidence="3 4">
    <name type="scientific">Lineolata rhizophorae</name>
    <dbReference type="NCBI Taxonomy" id="578093"/>
    <lineage>
        <taxon>Eukaryota</taxon>
        <taxon>Fungi</taxon>
        <taxon>Dikarya</taxon>
        <taxon>Ascomycota</taxon>
        <taxon>Pezizomycotina</taxon>
        <taxon>Dothideomycetes</taxon>
        <taxon>Dothideomycetes incertae sedis</taxon>
        <taxon>Lineolatales</taxon>
        <taxon>Lineolataceae</taxon>
        <taxon>Lineolata</taxon>
    </lineage>
</organism>
<dbReference type="OrthoDB" id="5394254at2759"/>
<dbReference type="EMBL" id="MU001685">
    <property type="protein sequence ID" value="KAF2455802.1"/>
    <property type="molecule type" value="Genomic_DNA"/>
</dbReference>
<keyword evidence="2" id="KW-0472">Membrane</keyword>
<accession>A0A6A6NWF8</accession>
<feature type="transmembrane region" description="Helical" evidence="2">
    <location>
        <begin position="344"/>
        <end position="365"/>
    </location>
</feature>
<sequence length="368" mass="38736">MPPRGSRSATTATPSSPKSADAKADANVLARRGSPTVINQQLVPDAPPAMQPSRLSPALKFTALLSLRLAISWAMHTGAEKYGWEEKEALAGVSRHIEDVWTVGAFLAWRVFEVGIIWACGFDYADTAALTTLSHTPHYLLLTAFYNLPPRTALLCIFTDVLALSLPSYLLLPTSTTRTLNSPNRPLATDPFVAFTTSTFAAAVYAVILFASLKTWLGVFLTTRFEGLRSLEAAHAAGLGGCLVVALPLGWCAREFVFTPAVAALPPAPKQAEGAPPPPPPPLEPFDPAAATLGETFVYNLGLRGASPRAKTLLARGALLVGWTSANVFEQVWGSVKGVEPGGAAGWAGLWGAAAAVVVAGLGWIGKV</sequence>
<name>A0A6A6NWF8_9PEZI</name>
<feature type="transmembrane region" description="Helical" evidence="2">
    <location>
        <begin position="192"/>
        <end position="213"/>
    </location>
</feature>
<protein>
    <submittedName>
        <fullName evidence="3">Uncharacterized protein</fullName>
    </submittedName>
</protein>
<feature type="compositionally biased region" description="Low complexity" evidence="1">
    <location>
        <begin position="8"/>
        <end position="19"/>
    </location>
</feature>
<keyword evidence="4" id="KW-1185">Reference proteome</keyword>
<feature type="transmembrane region" description="Helical" evidence="2">
    <location>
        <begin position="152"/>
        <end position="172"/>
    </location>
</feature>
<proteinExistence type="predicted"/>
<evidence type="ECO:0000256" key="1">
    <source>
        <dbReference type="SAM" id="MobiDB-lite"/>
    </source>
</evidence>
<evidence type="ECO:0000313" key="4">
    <source>
        <dbReference type="Proteomes" id="UP000799766"/>
    </source>
</evidence>
<evidence type="ECO:0000256" key="2">
    <source>
        <dbReference type="SAM" id="Phobius"/>
    </source>
</evidence>
<keyword evidence="2" id="KW-1133">Transmembrane helix</keyword>
<evidence type="ECO:0000313" key="3">
    <source>
        <dbReference type="EMBL" id="KAF2455802.1"/>
    </source>
</evidence>
<keyword evidence="2" id="KW-0812">Transmembrane</keyword>
<dbReference type="Proteomes" id="UP000799766">
    <property type="component" value="Unassembled WGS sequence"/>
</dbReference>
<dbReference type="AlphaFoldDB" id="A0A6A6NWF8"/>